<name>A0A6J4K7E9_9BACT</name>
<proteinExistence type="predicted"/>
<sequence length="311" mass="32885">VPDRPRAHVRRNLARPLRAARPVAGGGLAGGDAAGGRVESLGERLRRHEPARRHRGRGERGALDGRAPHGAARRRAGDGEGPAHHGGLPDAAGQPNHGHRTGDRGRAGGDGPEVRGRRHHRQDHHDGVRLEDAGRLPAARHHPQPLEPRADAGRLLLRRRRGGGGVLRAAACRHRCRRLHPHPGSLLRAGGGEALLRPGAAVAARRLFRRGLRRAHGAHGARRGADALRHGAAGHPRPVLPAGGAARLAGRHRGRRGRAAGGGGAPPRLRPAARCGRRGGARRRRAHVGGRGRGRGGGRPRPAGHPRRVRP</sequence>
<keyword evidence="2" id="KW-0808">Transferase</keyword>
<feature type="compositionally biased region" description="Basic and acidic residues" evidence="1">
    <location>
        <begin position="123"/>
        <end position="134"/>
    </location>
</feature>
<dbReference type="EMBL" id="CADCTX010000021">
    <property type="protein sequence ID" value="CAA9296520.1"/>
    <property type="molecule type" value="Genomic_DNA"/>
</dbReference>
<dbReference type="AlphaFoldDB" id="A0A6J4K7E9"/>
<gene>
    <name evidence="2" type="ORF">AVDCRST_MAG40-73</name>
</gene>
<feature type="region of interest" description="Disordered" evidence="1">
    <location>
        <begin position="1"/>
        <end position="149"/>
    </location>
</feature>
<feature type="non-terminal residue" evidence="2">
    <location>
        <position position="311"/>
    </location>
</feature>
<keyword evidence="2" id="KW-0436">Ligase</keyword>
<dbReference type="GO" id="GO:0050566">
    <property type="term" value="F:asparaginyl-tRNA synthase (glutamine-hydrolyzing) activity"/>
    <property type="evidence" value="ECO:0007669"/>
    <property type="project" value="UniProtKB-EC"/>
</dbReference>
<feature type="compositionally biased region" description="Basic and acidic residues" evidence="1">
    <location>
        <begin position="58"/>
        <end position="67"/>
    </location>
</feature>
<feature type="compositionally biased region" description="Low complexity" evidence="1">
    <location>
        <begin position="230"/>
        <end position="248"/>
    </location>
</feature>
<dbReference type="EC" id="6.3.5.7" evidence="2"/>
<evidence type="ECO:0000256" key="1">
    <source>
        <dbReference type="SAM" id="MobiDB-lite"/>
    </source>
</evidence>
<reference evidence="2" key="1">
    <citation type="submission" date="2020-02" db="EMBL/GenBank/DDBJ databases">
        <authorList>
            <person name="Meier V. D."/>
        </authorList>
    </citation>
    <scope>NUCLEOTIDE SEQUENCE</scope>
    <source>
        <strain evidence="2">AVDCRST_MAG40</strain>
    </source>
</reference>
<feature type="compositionally biased region" description="Gly residues" evidence="1">
    <location>
        <begin position="24"/>
        <end position="34"/>
    </location>
</feature>
<feature type="compositionally biased region" description="Basic and acidic residues" evidence="1">
    <location>
        <begin position="100"/>
        <end position="115"/>
    </location>
</feature>
<feature type="compositionally biased region" description="Basic residues" evidence="1">
    <location>
        <begin position="249"/>
        <end position="258"/>
    </location>
</feature>
<organism evidence="2">
    <name type="scientific">uncultured Gemmatimonadaceae bacterium</name>
    <dbReference type="NCBI Taxonomy" id="246130"/>
    <lineage>
        <taxon>Bacteria</taxon>
        <taxon>Pseudomonadati</taxon>
        <taxon>Gemmatimonadota</taxon>
        <taxon>Gemmatimonadia</taxon>
        <taxon>Gemmatimonadales</taxon>
        <taxon>Gemmatimonadaceae</taxon>
        <taxon>environmental samples</taxon>
    </lineage>
</organism>
<protein>
    <submittedName>
        <fullName evidence="2">Aspartyl-tRNA(Asn) amidotransferase subunit A @ Glutamyl-tRNA(Gln) amidotransferase subunit A</fullName>
        <ecNumber evidence="2">6.3.5.6</ecNumber>
        <ecNumber evidence="2">6.3.5.7</ecNumber>
    </submittedName>
</protein>
<feature type="compositionally biased region" description="Low complexity" evidence="1">
    <location>
        <begin position="14"/>
        <end position="23"/>
    </location>
</feature>
<feature type="compositionally biased region" description="Basic residues" evidence="1">
    <location>
        <begin position="275"/>
        <end position="311"/>
    </location>
</feature>
<feature type="region of interest" description="Disordered" evidence="1">
    <location>
        <begin position="214"/>
        <end position="311"/>
    </location>
</feature>
<feature type="non-terminal residue" evidence="2">
    <location>
        <position position="1"/>
    </location>
</feature>
<accession>A0A6J4K7E9</accession>
<dbReference type="GO" id="GO:0016740">
    <property type="term" value="F:transferase activity"/>
    <property type="evidence" value="ECO:0007669"/>
    <property type="project" value="UniProtKB-KW"/>
</dbReference>
<evidence type="ECO:0000313" key="2">
    <source>
        <dbReference type="EMBL" id="CAA9296520.1"/>
    </source>
</evidence>
<dbReference type="EC" id="6.3.5.6" evidence="2"/>
<dbReference type="GO" id="GO:0050567">
    <property type="term" value="F:glutaminyl-tRNA synthase (glutamine-hydrolyzing) activity"/>
    <property type="evidence" value="ECO:0007669"/>
    <property type="project" value="UniProtKB-EC"/>
</dbReference>